<dbReference type="EMBL" id="KU980965">
    <property type="protein sequence ID" value="ANS71188.1"/>
    <property type="molecule type" value="Genomic_DNA"/>
</dbReference>
<dbReference type="OrthoDB" id="1276at10239"/>
<comment type="subcellular location">
    <subcellularLocation>
        <location evidence="1">Virion</location>
    </subcellularLocation>
</comment>
<proteinExistence type="predicted"/>
<sequence length="919" mass="103039">MTALNNIITLDQLEGVEYMYKIFSTVLPSLCLDFTIESKYKTTYVHPFDALFSADLEALVDPLEYDLSVQKLGINYLLDKTSSQSLFNAVVKPGTIVKNCQEPSISDRSNPIQDTHSYNELPLFTKDLVKTRVTGCEGHARIIGGYVEALASPSILNPIPMPNLSFSNTYLLNLLYSDVIGTDTGFRARLVNGIMMAKDLINLLNVRALLTTPSREIFDKDYNVESAAASHNIVIAQNPTIDTDLTTMPYKHLVMYFQHFNSRYDLRDLTYNGDEVLLSDYELLNFIASLHFQRQFPTFKQMAPGVPVKSYFEMKVRNASTRIITSANITIPGVEFVDISSLPVYYITLFSMISRSEKTAVHKLMATDTSLFWDGIPYSEYKSMPLTKTMFLNSTCYVFGLYDHNGITYCSRLANVISSGKTPSRVCFLVRSIAGKTVPQLLAETLNSINSITHKDFPRKSSHVVNHIGLSEVGFMKFFQYLRLMANKTPETALKEVLMMYAGLKLEDVGPPHVIKKDCYKEFLALLFSAMGYKVSFKQNMVSSHNHVAVTVSPKVSKSSIQSVLEKNSCSKDEASKIMSSAHDLLQFMVSIGDIRDIFSYNINRLSYQSCPSRKSCPKFFSIFSAGNANTTTEAAPSVDVQNEVTTIDMFEPLSILERINVRGIMAATTTDEIIDTEFFMPENVAFKNNLANLINDGQLTGDAVVRTMPISMVDRYIQVGGGNGRAVSLSEIIDSVNENEDEGTPSNEIVRIINAVLKDNYMRDNSAAATQALMSVTALATRQFDVLRQNTCNIAAVFKQLAKSIYNTESLFKTPISDDVKEGILQKFKLYTELSKELYLELIALETIRGIMYLLRRNGKSITDSEISADDLRKAYELVKPKVAKLANYYSDISKMYYMQMKKNLNMANPESACFDTE</sequence>
<dbReference type="Pfam" id="PF03395">
    <property type="entry name" value="Pox_P4A"/>
    <property type="match status" value="1"/>
</dbReference>
<keyword evidence="2" id="KW-0946">Virion</keyword>
<name>A0A1B1MRH6_9POXV</name>
<evidence type="ECO:0000313" key="5">
    <source>
        <dbReference type="Proteomes" id="UP000203626"/>
    </source>
</evidence>
<reference evidence="4 5" key="1">
    <citation type="journal article" date="2016" name="J. Gen. Virol.">
        <title>Genomic characterization of a novel poxvirus from a flying fox: evidence for a new genus?</title>
        <authorList>
            <person name="O'Dea M.A."/>
            <person name="Tu S.L."/>
            <person name="Pang S."/>
            <person name="De Ridder T."/>
            <person name="Jackson B."/>
            <person name="Upton C."/>
        </authorList>
    </citation>
    <scope>NUCLEOTIDE SEQUENCE [LARGE SCALE GENOMIC DNA]</scope>
    <source>
        <strain evidence="4 5">Australia</strain>
    </source>
</reference>
<dbReference type="GO" id="GO:0005198">
    <property type="term" value="F:structural molecule activity"/>
    <property type="evidence" value="ECO:0007669"/>
    <property type="project" value="InterPro"/>
</dbReference>
<dbReference type="GO" id="GO:0044423">
    <property type="term" value="C:virion component"/>
    <property type="evidence" value="ECO:0007669"/>
    <property type="project" value="UniProtKB-KW"/>
</dbReference>
<dbReference type="RefSeq" id="YP_009268819.1">
    <property type="nucleotide sequence ID" value="NC_030656.1"/>
</dbReference>
<protein>
    <submittedName>
        <fullName evidence="4">p4a</fullName>
    </submittedName>
</protein>
<organism evidence="4 5">
    <name type="scientific">Pteropox virus</name>
    <dbReference type="NCBI Taxonomy" id="1873698"/>
    <lineage>
        <taxon>Viruses</taxon>
        <taxon>Varidnaviria</taxon>
        <taxon>Bamfordvirae</taxon>
        <taxon>Nucleocytoviricota</taxon>
        <taxon>Pokkesviricetes</taxon>
        <taxon>Chitovirales</taxon>
        <taxon>Poxviridae</taxon>
        <taxon>Chordopoxvirinae</taxon>
        <taxon>Pteropopoxvirus</taxon>
        <taxon>Pteropopoxvirus pteropox</taxon>
    </lineage>
</organism>
<comment type="function">
    <text evidence="3">Core protein 4a is the most abundant virion protein. Major component of the virion core that undergoes proteolytic processing during the immature virion (IV) to mature virion (MV) transition.</text>
</comment>
<evidence type="ECO:0000256" key="1">
    <source>
        <dbReference type="ARBA" id="ARBA00004328"/>
    </source>
</evidence>
<gene>
    <name evidence="4" type="ORF">PTPV-Aus-104</name>
</gene>
<dbReference type="GeneID" id="28340431"/>
<dbReference type="Proteomes" id="UP000203626">
    <property type="component" value="Segment"/>
</dbReference>
<keyword evidence="5" id="KW-1185">Reference proteome</keyword>
<evidence type="ECO:0000256" key="2">
    <source>
        <dbReference type="ARBA" id="ARBA00022844"/>
    </source>
</evidence>
<accession>A0A1B1MRH6</accession>
<dbReference type="KEGG" id="vg:28340431"/>
<evidence type="ECO:0000256" key="3">
    <source>
        <dbReference type="ARBA" id="ARBA00025267"/>
    </source>
</evidence>
<dbReference type="InterPro" id="IPR005058">
    <property type="entry name" value="Poxvirus_P4A"/>
</dbReference>
<evidence type="ECO:0000313" key="4">
    <source>
        <dbReference type="EMBL" id="ANS71188.1"/>
    </source>
</evidence>